<accession>A0A6I0ER26</accession>
<dbReference type="InterPro" id="IPR035069">
    <property type="entry name" value="TTHA1013/TTHA0281-like"/>
</dbReference>
<keyword evidence="2" id="KW-1185">Reference proteome</keyword>
<dbReference type="OrthoDB" id="573854at2"/>
<organism evidence="1 2">
    <name type="scientific">Heliorestis acidaminivorans</name>
    <dbReference type="NCBI Taxonomy" id="553427"/>
    <lineage>
        <taxon>Bacteria</taxon>
        <taxon>Bacillati</taxon>
        <taxon>Bacillota</taxon>
        <taxon>Clostridia</taxon>
        <taxon>Eubacteriales</taxon>
        <taxon>Heliobacteriaceae</taxon>
        <taxon>Heliorestis</taxon>
    </lineage>
</organism>
<reference evidence="1 2" key="1">
    <citation type="submission" date="2019-10" db="EMBL/GenBank/DDBJ databases">
        <title>Whole-genome sequence of the extremophile Heliorestis acidaminivorans DSM 24790.</title>
        <authorList>
            <person name="Kyndt J.A."/>
            <person name="Meyer T.E."/>
        </authorList>
    </citation>
    <scope>NUCLEOTIDE SEQUENCE [LARGE SCALE GENOMIC DNA]</scope>
    <source>
        <strain evidence="1 2">DSM 24790</strain>
    </source>
</reference>
<dbReference type="AlphaFoldDB" id="A0A6I0ER26"/>
<evidence type="ECO:0000313" key="1">
    <source>
        <dbReference type="EMBL" id="KAB2951926.1"/>
    </source>
</evidence>
<dbReference type="RefSeq" id="WP_151620580.1">
    <property type="nucleotide sequence ID" value="NZ_WBXO01000008.1"/>
</dbReference>
<dbReference type="EMBL" id="WBXO01000008">
    <property type="protein sequence ID" value="KAB2951926.1"/>
    <property type="molecule type" value="Genomic_DNA"/>
</dbReference>
<evidence type="ECO:0000313" key="2">
    <source>
        <dbReference type="Proteomes" id="UP000468766"/>
    </source>
</evidence>
<evidence type="ECO:0008006" key="3">
    <source>
        <dbReference type="Google" id="ProtNLM"/>
    </source>
</evidence>
<protein>
    <recommendedName>
        <fullName evidence="3">Type II toxin-antitoxin system HicB family antitoxin</fullName>
    </recommendedName>
</protein>
<proteinExistence type="predicted"/>
<gene>
    <name evidence="1" type="ORF">F9B85_10230</name>
</gene>
<dbReference type="SUPFAM" id="SSF143100">
    <property type="entry name" value="TTHA1013/TTHA0281-like"/>
    <property type="match status" value="1"/>
</dbReference>
<dbReference type="Gene3D" id="3.30.160.250">
    <property type="match status" value="1"/>
</dbReference>
<dbReference type="Proteomes" id="UP000468766">
    <property type="component" value="Unassembled WGS sequence"/>
</dbReference>
<sequence>MSYKLPVTIKKINDNEFMARCEPVRAIATGHTPEEALNNLRESIQELIEAFGEQKVFQDIDANDDVRILEVSL</sequence>
<name>A0A6I0ER26_9FIRM</name>
<comment type="caution">
    <text evidence="1">The sequence shown here is derived from an EMBL/GenBank/DDBJ whole genome shotgun (WGS) entry which is preliminary data.</text>
</comment>